<feature type="domain" description="Peptidase M50" evidence="12">
    <location>
        <begin position="13"/>
        <end position="403"/>
    </location>
</feature>
<dbReference type="Pfam" id="PF17820">
    <property type="entry name" value="PDZ_6"/>
    <property type="match status" value="1"/>
</dbReference>
<evidence type="ECO:0000256" key="3">
    <source>
        <dbReference type="ARBA" id="ARBA00007931"/>
    </source>
</evidence>
<proteinExistence type="inferred from homology"/>
<keyword evidence="6" id="KW-0378">Hydrolase</keyword>
<dbReference type="Gene3D" id="2.30.42.10">
    <property type="match status" value="1"/>
</dbReference>
<comment type="similarity">
    <text evidence="3">Belongs to the peptidase M50B family.</text>
</comment>
<evidence type="ECO:0000313" key="15">
    <source>
        <dbReference type="Proteomes" id="UP000295453"/>
    </source>
</evidence>
<feature type="transmembrane region" description="Helical" evidence="11">
    <location>
        <begin position="141"/>
        <end position="163"/>
    </location>
</feature>
<evidence type="ECO:0000256" key="1">
    <source>
        <dbReference type="ARBA" id="ARBA00001947"/>
    </source>
</evidence>
<evidence type="ECO:0000313" key="14">
    <source>
        <dbReference type="EMBL" id="TCJ22559.1"/>
    </source>
</evidence>
<keyword evidence="10 11" id="KW-0472">Membrane</keyword>
<keyword evidence="15" id="KW-1185">Reference proteome</keyword>
<keyword evidence="7" id="KW-0862">Zinc</keyword>
<dbReference type="GO" id="GO:0004222">
    <property type="term" value="F:metalloendopeptidase activity"/>
    <property type="evidence" value="ECO:0007669"/>
    <property type="project" value="InterPro"/>
</dbReference>
<evidence type="ECO:0000256" key="10">
    <source>
        <dbReference type="ARBA" id="ARBA00023136"/>
    </source>
</evidence>
<dbReference type="InterPro" id="IPR036034">
    <property type="entry name" value="PDZ_sf"/>
</dbReference>
<dbReference type="EMBL" id="SJZJ01000022">
    <property type="protein sequence ID" value="TCJ22559.1"/>
    <property type="molecule type" value="Genomic_DNA"/>
</dbReference>
<name>A0A4R1BX18_9ACTN</name>
<comment type="subcellular location">
    <subcellularLocation>
        <location evidence="2">Membrane</location>
        <topology evidence="2">Multi-pass membrane protein</topology>
    </subcellularLocation>
</comment>
<dbReference type="InterPro" id="IPR041489">
    <property type="entry name" value="PDZ_6"/>
</dbReference>
<gene>
    <name evidence="14" type="ORF">EPD65_12500</name>
</gene>
<protein>
    <submittedName>
        <fullName evidence="14">RIP metalloprotease</fullName>
    </submittedName>
</protein>
<feature type="transmembrane region" description="Helical" evidence="11">
    <location>
        <begin position="363"/>
        <end position="383"/>
    </location>
</feature>
<dbReference type="GO" id="GO:0016020">
    <property type="term" value="C:membrane"/>
    <property type="evidence" value="ECO:0007669"/>
    <property type="project" value="UniProtKB-SubCell"/>
</dbReference>
<dbReference type="CDD" id="cd06163">
    <property type="entry name" value="S2P-M50_PDZ_RseP-like"/>
    <property type="match status" value="1"/>
</dbReference>
<evidence type="ECO:0000259" key="12">
    <source>
        <dbReference type="Pfam" id="PF02163"/>
    </source>
</evidence>
<keyword evidence="4 14" id="KW-0645">Protease</keyword>
<evidence type="ECO:0000256" key="7">
    <source>
        <dbReference type="ARBA" id="ARBA00022833"/>
    </source>
</evidence>
<accession>A0A4R1BX18</accession>
<reference evidence="14 15" key="1">
    <citation type="submission" date="2019-03" db="EMBL/GenBank/DDBJ databases">
        <authorList>
            <person name="Kim M.K.M."/>
        </authorList>
    </citation>
    <scope>NUCLEOTIDE SEQUENCE [LARGE SCALE GENOMIC DNA]</scope>
    <source>
        <strain evidence="14 15">18JY15-6</strain>
    </source>
</reference>
<feature type="transmembrane region" description="Helical" evidence="11">
    <location>
        <begin position="6"/>
        <end position="23"/>
    </location>
</feature>
<evidence type="ECO:0000256" key="2">
    <source>
        <dbReference type="ARBA" id="ARBA00004141"/>
    </source>
</evidence>
<feature type="transmembrane region" description="Helical" evidence="11">
    <location>
        <begin position="425"/>
        <end position="447"/>
    </location>
</feature>
<keyword evidence="5 11" id="KW-0812">Transmembrane</keyword>
<evidence type="ECO:0000256" key="6">
    <source>
        <dbReference type="ARBA" id="ARBA00022801"/>
    </source>
</evidence>
<dbReference type="PANTHER" id="PTHR42837:SF2">
    <property type="entry name" value="MEMBRANE METALLOPROTEASE ARASP2, CHLOROPLASTIC-RELATED"/>
    <property type="match status" value="1"/>
</dbReference>
<dbReference type="RefSeq" id="WP_131584627.1">
    <property type="nucleotide sequence ID" value="NZ_SJZJ01000022.1"/>
</dbReference>
<feature type="domain" description="PDZ" evidence="13">
    <location>
        <begin position="205"/>
        <end position="250"/>
    </location>
</feature>
<evidence type="ECO:0000256" key="9">
    <source>
        <dbReference type="ARBA" id="ARBA00023049"/>
    </source>
</evidence>
<dbReference type="AlphaFoldDB" id="A0A4R1BX18"/>
<dbReference type="CDD" id="cd23081">
    <property type="entry name" value="cpPDZ_EcRseP-like"/>
    <property type="match status" value="1"/>
</dbReference>
<dbReference type="GO" id="GO:0006508">
    <property type="term" value="P:proteolysis"/>
    <property type="evidence" value="ECO:0007669"/>
    <property type="project" value="UniProtKB-KW"/>
</dbReference>
<keyword evidence="9 14" id="KW-0482">Metalloprotease</keyword>
<evidence type="ECO:0000256" key="4">
    <source>
        <dbReference type="ARBA" id="ARBA00022670"/>
    </source>
</evidence>
<keyword evidence="8 11" id="KW-1133">Transmembrane helix</keyword>
<comment type="caution">
    <text evidence="14">The sequence shown here is derived from an EMBL/GenBank/DDBJ whole genome shotgun (WGS) entry which is preliminary data.</text>
</comment>
<evidence type="ECO:0000256" key="11">
    <source>
        <dbReference type="SAM" id="Phobius"/>
    </source>
</evidence>
<evidence type="ECO:0000256" key="8">
    <source>
        <dbReference type="ARBA" id="ARBA00022989"/>
    </source>
</evidence>
<evidence type="ECO:0000259" key="13">
    <source>
        <dbReference type="Pfam" id="PF17820"/>
    </source>
</evidence>
<evidence type="ECO:0000256" key="5">
    <source>
        <dbReference type="ARBA" id="ARBA00022692"/>
    </source>
</evidence>
<comment type="cofactor">
    <cofactor evidence="1">
        <name>Zn(2+)</name>
        <dbReference type="ChEBI" id="CHEBI:29105"/>
    </cofactor>
</comment>
<dbReference type="InterPro" id="IPR004387">
    <property type="entry name" value="Pept_M50_Zn"/>
</dbReference>
<dbReference type="InterPro" id="IPR008915">
    <property type="entry name" value="Peptidase_M50"/>
</dbReference>
<sequence length="453" mass="48666">MALLYYTLGVLVFVVAMLASIGLHEVGHMVPARAFGGKVTQYFIGFGPTVWSKQVGETEYGVKAIPLGGYVKIIGMLPPGAAQLADEVETDADGNQVLKIRKSNTGLFTQLISDARAAEWELVRPEDEPRLFYKMTWWKKVVVMAGGPTVNLAIAFFLFWGVFATVGNDADPSVSPVVAQVSGCVVPASQDQRECTPAELREHPSPAAAAGVQKGDRFLSWNGEKITSWRQVQEMIRGNGDRTAKLIVERDGTEVTLDVTTQVTPRPLDPANPSKLAPVGFLGVTPTTVAHHGGPLYTLGQMGGMVKESAHAIAVLPVKVWHVGMALVGLEERDPNGPVSIVGGGRFAGEVAAQDDFPLQAKVVSLISLIAGFNFFVGMFNFVPLLPLDGGHIAGALWEGVRRGWARVFHRPDPGHVDVARLLPIAYVMTMAFVVMGVVLILADLIIPVKLYG</sequence>
<dbReference type="PANTHER" id="PTHR42837">
    <property type="entry name" value="REGULATOR OF SIGMA-E PROTEASE RSEP"/>
    <property type="match status" value="1"/>
</dbReference>
<organism evidence="14 15">
    <name type="scientific">Nocardioides jejuensis</name>
    <dbReference type="NCBI Taxonomy" id="2502782"/>
    <lineage>
        <taxon>Bacteria</taxon>
        <taxon>Bacillati</taxon>
        <taxon>Actinomycetota</taxon>
        <taxon>Actinomycetes</taxon>
        <taxon>Propionibacteriales</taxon>
        <taxon>Nocardioidaceae</taxon>
        <taxon>Nocardioides</taxon>
    </lineage>
</organism>
<dbReference type="OrthoDB" id="9782003at2"/>
<dbReference type="SUPFAM" id="SSF50156">
    <property type="entry name" value="PDZ domain-like"/>
    <property type="match status" value="1"/>
</dbReference>
<dbReference type="Proteomes" id="UP000295453">
    <property type="component" value="Unassembled WGS sequence"/>
</dbReference>
<dbReference type="Pfam" id="PF02163">
    <property type="entry name" value="Peptidase_M50"/>
    <property type="match status" value="1"/>
</dbReference>